<protein>
    <recommendedName>
        <fullName evidence="2">G-patch domain-containing protein</fullName>
    </recommendedName>
</protein>
<dbReference type="InterPro" id="IPR000467">
    <property type="entry name" value="G_patch_dom"/>
</dbReference>
<dbReference type="PANTHER" id="PTHR23149">
    <property type="entry name" value="G PATCH DOMAIN CONTAINING PROTEIN"/>
    <property type="match status" value="1"/>
</dbReference>
<feature type="compositionally biased region" description="Basic and acidic residues" evidence="1">
    <location>
        <begin position="507"/>
        <end position="525"/>
    </location>
</feature>
<dbReference type="Proteomes" id="UP001075354">
    <property type="component" value="Chromosome 11"/>
</dbReference>
<dbReference type="Pfam" id="PF01585">
    <property type="entry name" value="G-patch"/>
    <property type="match status" value="1"/>
</dbReference>
<comment type="caution">
    <text evidence="3">The sequence shown here is derived from an EMBL/GenBank/DDBJ whole genome shotgun (WGS) entry which is preliminary data.</text>
</comment>
<proteinExistence type="predicted"/>
<feature type="compositionally biased region" description="Basic and acidic residues" evidence="1">
    <location>
        <begin position="561"/>
        <end position="570"/>
    </location>
</feature>
<name>A0AAV7XC07_9NEOP</name>
<dbReference type="AlphaFoldDB" id="A0AAV7XC07"/>
<dbReference type="GO" id="GO:0005730">
    <property type="term" value="C:nucleolus"/>
    <property type="evidence" value="ECO:0007669"/>
    <property type="project" value="TreeGrafter"/>
</dbReference>
<dbReference type="PANTHER" id="PTHR23149:SF27">
    <property type="entry name" value="PIN2_TERF1-INTERACTING TELOMERASE INHIBITOR 1"/>
    <property type="match status" value="1"/>
</dbReference>
<feature type="compositionally biased region" description="Polar residues" evidence="1">
    <location>
        <begin position="274"/>
        <end position="293"/>
    </location>
</feature>
<dbReference type="InterPro" id="IPR050656">
    <property type="entry name" value="PINX1"/>
</dbReference>
<evidence type="ECO:0000313" key="4">
    <source>
        <dbReference type="Proteomes" id="UP001075354"/>
    </source>
</evidence>
<reference evidence="3" key="1">
    <citation type="submission" date="2022-12" db="EMBL/GenBank/DDBJ databases">
        <title>Chromosome-level genome assembly of the bean flower thrips Megalurothrips usitatus.</title>
        <authorList>
            <person name="Ma L."/>
            <person name="Liu Q."/>
            <person name="Li H."/>
            <person name="Cai W."/>
        </authorList>
    </citation>
    <scope>NUCLEOTIDE SEQUENCE</scope>
    <source>
        <strain evidence="3">Cailab_2022a</strain>
    </source>
</reference>
<dbReference type="PROSITE" id="PS50174">
    <property type="entry name" value="G_PATCH"/>
    <property type="match status" value="1"/>
</dbReference>
<feature type="compositionally biased region" description="Polar residues" evidence="1">
    <location>
        <begin position="411"/>
        <end position="421"/>
    </location>
</feature>
<feature type="compositionally biased region" description="Basic and acidic residues" evidence="1">
    <location>
        <begin position="626"/>
        <end position="637"/>
    </location>
</feature>
<evidence type="ECO:0000259" key="2">
    <source>
        <dbReference type="PROSITE" id="PS50174"/>
    </source>
</evidence>
<feature type="compositionally biased region" description="Polar residues" evidence="1">
    <location>
        <begin position="218"/>
        <end position="231"/>
    </location>
</feature>
<dbReference type="EMBL" id="JAPTSV010000011">
    <property type="protein sequence ID" value="KAJ1522703.1"/>
    <property type="molecule type" value="Genomic_DNA"/>
</dbReference>
<feature type="compositionally biased region" description="Polar residues" evidence="1">
    <location>
        <begin position="330"/>
        <end position="339"/>
    </location>
</feature>
<feature type="domain" description="G-patch" evidence="2">
    <location>
        <begin position="30"/>
        <end position="76"/>
    </location>
</feature>
<organism evidence="3 4">
    <name type="scientific">Megalurothrips usitatus</name>
    <name type="common">bean blossom thrips</name>
    <dbReference type="NCBI Taxonomy" id="439358"/>
    <lineage>
        <taxon>Eukaryota</taxon>
        <taxon>Metazoa</taxon>
        <taxon>Ecdysozoa</taxon>
        <taxon>Arthropoda</taxon>
        <taxon>Hexapoda</taxon>
        <taxon>Insecta</taxon>
        <taxon>Pterygota</taxon>
        <taxon>Neoptera</taxon>
        <taxon>Paraneoptera</taxon>
        <taxon>Thysanoptera</taxon>
        <taxon>Terebrantia</taxon>
        <taxon>Thripoidea</taxon>
        <taxon>Thripidae</taxon>
        <taxon>Megalurothrips</taxon>
    </lineage>
</organism>
<feature type="region of interest" description="Disordered" evidence="1">
    <location>
        <begin position="318"/>
        <end position="446"/>
    </location>
</feature>
<feature type="compositionally biased region" description="Basic and acidic residues" evidence="1">
    <location>
        <begin position="534"/>
        <end position="545"/>
    </location>
</feature>
<feature type="region of interest" description="Disordered" evidence="1">
    <location>
        <begin position="464"/>
        <end position="647"/>
    </location>
</feature>
<gene>
    <name evidence="3" type="ORF">ONE63_001864</name>
</gene>
<dbReference type="GO" id="GO:0010521">
    <property type="term" value="F:telomerase inhibitor activity"/>
    <property type="evidence" value="ECO:0007669"/>
    <property type="project" value="TreeGrafter"/>
</dbReference>
<dbReference type="SMART" id="SM00443">
    <property type="entry name" value="G_patch"/>
    <property type="match status" value="1"/>
</dbReference>
<sequence length="714" mass="78361">MAMLAEKRSKANYHAAVTLRKGLKGDFMDHYGFGARMLEKMGWSKGKGLGLNSDGEVNPIAIKMKSDNKGLGFARTSEDIAVAQQQGFDALLASFSEGTDEKKLDSDTAAETEAAEVNAPKSLEQMSKKSRARVHYQKFTRGKDLSRASSKDLASILGVGMFNPKPNSEPERIPDVGPPIPSARVLYSGSGTTTTDYFKKKYEEKKRKMEASDFENGATKTSTFEDTSSVNLDVMEENDGNNSFTEENDGSSNDPKKMKKKKKKTDKSSETDIPLNTSILNSTMNEDGVPSSNSRRKSVTWGEVEVSFVSKYIKDMVDTSGESVNGDLPSETSNTSDDTTVVECEKKKKRKKSKKDKEIYQTEEISEGAGTEDLNMVPDQLLTATISEHSFDLSNKKKKKKKSKGEKEETSACNSQGSVGNESLKCDITDDGLANDRKIKKRKKKMAIDEAATVCESVSLNCNGTGENFECGVSGKKKKKSEHVLDEDTGVPVVVASSSESKKKRKRSEDEESPTHSEPVEGAFEKKKKKKKSHENDNRRGEKNAVEITFTTSSVNCTGTPEEKKKKETVENETSGNIANIVEKSKKRSAQSGNENGEEKALSNDLVVSETIPEEGSKKKKKKNRKEPGDNTEKPVNDQKPLTCKLTFNKPTGPHVIEDVRDYNHKRVYAALGCNVKEAVEKTITLQVPPTGFSGSNLDEILGYGQAFKLGGSC</sequence>
<feature type="region of interest" description="Disordered" evidence="1">
    <location>
        <begin position="208"/>
        <end position="300"/>
    </location>
</feature>
<feature type="compositionally biased region" description="Polar residues" evidence="1">
    <location>
        <begin position="240"/>
        <end position="253"/>
    </location>
</feature>
<evidence type="ECO:0000313" key="3">
    <source>
        <dbReference type="EMBL" id="KAJ1522703.1"/>
    </source>
</evidence>
<dbReference type="GO" id="GO:0003676">
    <property type="term" value="F:nucleic acid binding"/>
    <property type="evidence" value="ECO:0007669"/>
    <property type="project" value="InterPro"/>
</dbReference>
<accession>A0AAV7XC07</accession>
<evidence type="ECO:0000256" key="1">
    <source>
        <dbReference type="SAM" id="MobiDB-lite"/>
    </source>
</evidence>
<keyword evidence="4" id="KW-1185">Reference proteome</keyword>